<dbReference type="InterPro" id="IPR051694">
    <property type="entry name" value="Immunoregulatory_rcpt-like"/>
</dbReference>
<sequence>MSLTASTSPSIVSSTNIGPMITPLTFPPDCTTDLWNMHTPGLGVPQWTYWTQGCAIASCCPSSSFYTTAWAWYSSYYSPAVCPVGYQTCSVADIIHPKPSETVAWCVLNAYSCPPTTVASPYYNVFAQDTTFPISTAVVVDNIFNQSTQSTTTVTQFYNCNYPLQIRWKAGDFDNTTTLTASTTGTTGTTGSSRIVSVTATSSPSTASSSSSGPKGLSTGSIVAIAVVVGIVLFAALAGFFVWWKKRRPGPAYAGTKQKDPSFGDKKHVNVELETPANTAELGGQATRAELEGLIRSELE</sequence>
<feature type="transmembrane region" description="Helical" evidence="6">
    <location>
        <begin position="222"/>
        <end position="244"/>
    </location>
</feature>
<dbReference type="Proteomes" id="UP000324767">
    <property type="component" value="Unassembled WGS sequence"/>
</dbReference>
<name>A0A5M8PQX9_9LECA</name>
<organism evidence="7 8">
    <name type="scientific">Lasallia pustulata</name>
    <dbReference type="NCBI Taxonomy" id="136370"/>
    <lineage>
        <taxon>Eukaryota</taxon>
        <taxon>Fungi</taxon>
        <taxon>Dikarya</taxon>
        <taxon>Ascomycota</taxon>
        <taxon>Pezizomycotina</taxon>
        <taxon>Lecanoromycetes</taxon>
        <taxon>OSLEUM clade</taxon>
        <taxon>Umbilicariomycetidae</taxon>
        <taxon>Umbilicariales</taxon>
        <taxon>Umbilicariaceae</taxon>
        <taxon>Lasallia</taxon>
    </lineage>
</organism>
<dbReference type="OrthoDB" id="4770059at2759"/>
<evidence type="ECO:0000313" key="8">
    <source>
        <dbReference type="Proteomes" id="UP000324767"/>
    </source>
</evidence>
<gene>
    <name evidence="7" type="ORF">FRX48_04659</name>
</gene>
<dbReference type="PANTHER" id="PTHR15549">
    <property type="entry name" value="PAIRED IMMUNOGLOBULIN-LIKE TYPE 2 RECEPTOR"/>
    <property type="match status" value="1"/>
</dbReference>
<keyword evidence="3 6" id="KW-1133">Transmembrane helix</keyword>
<keyword evidence="2 6" id="KW-0812">Transmembrane</keyword>
<evidence type="ECO:0000313" key="7">
    <source>
        <dbReference type="EMBL" id="KAA6411379.1"/>
    </source>
</evidence>
<feature type="region of interest" description="Disordered" evidence="5">
    <location>
        <begin position="252"/>
        <end position="285"/>
    </location>
</feature>
<evidence type="ECO:0000256" key="1">
    <source>
        <dbReference type="ARBA" id="ARBA00004167"/>
    </source>
</evidence>
<feature type="region of interest" description="Disordered" evidence="5">
    <location>
        <begin position="198"/>
        <end position="217"/>
    </location>
</feature>
<evidence type="ECO:0000256" key="6">
    <source>
        <dbReference type="SAM" id="Phobius"/>
    </source>
</evidence>
<dbReference type="AlphaFoldDB" id="A0A5M8PQX9"/>
<proteinExistence type="predicted"/>
<dbReference type="EMBL" id="VXIT01000007">
    <property type="protein sequence ID" value="KAA6411379.1"/>
    <property type="molecule type" value="Genomic_DNA"/>
</dbReference>
<evidence type="ECO:0000256" key="2">
    <source>
        <dbReference type="ARBA" id="ARBA00022692"/>
    </source>
</evidence>
<feature type="compositionally biased region" description="Basic and acidic residues" evidence="5">
    <location>
        <begin position="257"/>
        <end position="271"/>
    </location>
</feature>
<accession>A0A5M8PQX9</accession>
<protein>
    <submittedName>
        <fullName evidence="7">Uncharacterized protein</fullName>
    </submittedName>
</protein>
<comment type="subcellular location">
    <subcellularLocation>
        <location evidence="1">Membrane</location>
        <topology evidence="1">Single-pass membrane protein</topology>
    </subcellularLocation>
</comment>
<keyword evidence="4 6" id="KW-0472">Membrane</keyword>
<evidence type="ECO:0000256" key="5">
    <source>
        <dbReference type="SAM" id="MobiDB-lite"/>
    </source>
</evidence>
<comment type="caution">
    <text evidence="7">The sequence shown here is derived from an EMBL/GenBank/DDBJ whole genome shotgun (WGS) entry which is preliminary data.</text>
</comment>
<evidence type="ECO:0000256" key="3">
    <source>
        <dbReference type="ARBA" id="ARBA00022989"/>
    </source>
</evidence>
<dbReference type="GO" id="GO:0016020">
    <property type="term" value="C:membrane"/>
    <property type="evidence" value="ECO:0007669"/>
    <property type="project" value="UniProtKB-SubCell"/>
</dbReference>
<dbReference type="GO" id="GO:0071944">
    <property type="term" value="C:cell periphery"/>
    <property type="evidence" value="ECO:0007669"/>
    <property type="project" value="UniProtKB-ARBA"/>
</dbReference>
<reference evidence="7 8" key="1">
    <citation type="submission" date="2019-09" db="EMBL/GenBank/DDBJ databases">
        <title>The hologenome of the rock-dwelling lichen Lasallia pustulata.</title>
        <authorList>
            <person name="Greshake Tzovaras B."/>
            <person name="Segers F."/>
            <person name="Bicker A."/>
            <person name="Dal Grande F."/>
            <person name="Otte J."/>
            <person name="Hankeln T."/>
            <person name="Schmitt I."/>
            <person name="Ebersberger I."/>
        </authorList>
    </citation>
    <scope>NUCLEOTIDE SEQUENCE [LARGE SCALE GENOMIC DNA]</scope>
    <source>
        <strain evidence="7">A1-1</strain>
    </source>
</reference>
<evidence type="ECO:0000256" key="4">
    <source>
        <dbReference type="ARBA" id="ARBA00023136"/>
    </source>
</evidence>